<evidence type="ECO:0000256" key="1">
    <source>
        <dbReference type="SAM" id="MobiDB-lite"/>
    </source>
</evidence>
<feature type="region of interest" description="Disordered" evidence="1">
    <location>
        <begin position="32"/>
        <end position="68"/>
    </location>
</feature>
<feature type="non-terminal residue" evidence="2">
    <location>
        <position position="105"/>
    </location>
</feature>
<comment type="caution">
    <text evidence="2">The sequence shown here is derived from an EMBL/GenBank/DDBJ whole genome shotgun (WGS) entry which is preliminary data.</text>
</comment>
<accession>A0A8T4J453</accession>
<sequence length="105" mass="10936">MTLFPHPEPSSPAPSSYQVWALPGIPGERERLARHRGGGLGGGHHRRPGRGADGRLLEGPHGVGVDGVHEPAVEQPRAVVLCDGGGGGPHADGREHLVRHAAHGR</sequence>
<proteinExistence type="predicted"/>
<organism evidence="2 3">
    <name type="scientific">Streptomyces daliensis</name>
    <dbReference type="NCBI Taxonomy" id="299421"/>
    <lineage>
        <taxon>Bacteria</taxon>
        <taxon>Bacillati</taxon>
        <taxon>Actinomycetota</taxon>
        <taxon>Actinomycetes</taxon>
        <taxon>Kitasatosporales</taxon>
        <taxon>Streptomycetaceae</taxon>
        <taxon>Streptomyces</taxon>
    </lineage>
</organism>
<feature type="compositionally biased region" description="Basic residues" evidence="1">
    <location>
        <begin position="32"/>
        <end position="49"/>
    </location>
</feature>
<evidence type="ECO:0000313" key="3">
    <source>
        <dbReference type="Proteomes" id="UP000675554"/>
    </source>
</evidence>
<evidence type="ECO:0000313" key="2">
    <source>
        <dbReference type="EMBL" id="MBR7677027.1"/>
    </source>
</evidence>
<dbReference type="Proteomes" id="UP000675554">
    <property type="component" value="Unassembled WGS sequence"/>
</dbReference>
<keyword evidence="3" id="KW-1185">Reference proteome</keyword>
<protein>
    <submittedName>
        <fullName evidence="2">Uncharacterized protein</fullName>
    </submittedName>
</protein>
<dbReference type="EMBL" id="JAGSMN010000808">
    <property type="protein sequence ID" value="MBR7677027.1"/>
    <property type="molecule type" value="Genomic_DNA"/>
</dbReference>
<reference evidence="2" key="1">
    <citation type="submission" date="2021-04" db="EMBL/GenBank/DDBJ databases">
        <title>Sequencing of actinobacteria type strains.</title>
        <authorList>
            <person name="Nguyen G.-S."/>
            <person name="Wentzel A."/>
        </authorList>
    </citation>
    <scope>NUCLEOTIDE SEQUENCE</scope>
    <source>
        <strain evidence="2">DSM 42095</strain>
    </source>
</reference>
<dbReference type="AlphaFoldDB" id="A0A8T4J453"/>
<name>A0A8T4J453_9ACTN</name>
<gene>
    <name evidence="2" type="ORF">KDA82_29320</name>
</gene>